<feature type="compositionally biased region" description="Basic and acidic residues" evidence="9">
    <location>
        <begin position="1"/>
        <end position="13"/>
    </location>
</feature>
<dbReference type="Pfam" id="PF13246">
    <property type="entry name" value="Cation_ATPase"/>
    <property type="match status" value="1"/>
</dbReference>
<feature type="transmembrane region" description="Helical" evidence="10">
    <location>
        <begin position="853"/>
        <end position="875"/>
    </location>
</feature>
<organism evidence="12 13">
    <name type="scientific">[Torrubiella] hemipterigena</name>
    <dbReference type="NCBI Taxonomy" id="1531966"/>
    <lineage>
        <taxon>Eukaryota</taxon>
        <taxon>Fungi</taxon>
        <taxon>Dikarya</taxon>
        <taxon>Ascomycota</taxon>
        <taxon>Pezizomycotina</taxon>
        <taxon>Sordariomycetes</taxon>
        <taxon>Hypocreomycetidae</taxon>
        <taxon>Hypocreales</taxon>
        <taxon>Clavicipitaceae</taxon>
        <taxon>Clavicipitaceae incertae sedis</taxon>
        <taxon>'Torrubiella' clade</taxon>
    </lineage>
</organism>
<evidence type="ECO:0000256" key="8">
    <source>
        <dbReference type="ARBA" id="ARBA00023136"/>
    </source>
</evidence>
<evidence type="ECO:0000313" key="12">
    <source>
        <dbReference type="EMBL" id="CEJ91954.1"/>
    </source>
</evidence>
<dbReference type="SFLD" id="SFLDF00027">
    <property type="entry name" value="p-type_atpase"/>
    <property type="match status" value="1"/>
</dbReference>
<keyword evidence="2" id="KW-1003">Cell membrane</keyword>
<protein>
    <submittedName>
        <fullName evidence="12">Putative Na,H/K antiporter P-type ATPase</fullName>
    </submittedName>
</protein>
<dbReference type="GO" id="GO:0016887">
    <property type="term" value="F:ATP hydrolysis activity"/>
    <property type="evidence" value="ECO:0007669"/>
    <property type="project" value="InterPro"/>
</dbReference>
<evidence type="ECO:0000256" key="2">
    <source>
        <dbReference type="ARBA" id="ARBA00022475"/>
    </source>
</evidence>
<feature type="transmembrane region" description="Helical" evidence="10">
    <location>
        <begin position="1025"/>
        <end position="1044"/>
    </location>
</feature>
<dbReference type="PANTHER" id="PTHR43294">
    <property type="entry name" value="SODIUM/POTASSIUM-TRANSPORTING ATPASE SUBUNIT ALPHA"/>
    <property type="match status" value="1"/>
</dbReference>
<dbReference type="GO" id="GO:1990573">
    <property type="term" value="P:potassium ion import across plasma membrane"/>
    <property type="evidence" value="ECO:0007669"/>
    <property type="project" value="TreeGrafter"/>
</dbReference>
<evidence type="ECO:0000256" key="6">
    <source>
        <dbReference type="ARBA" id="ARBA00022967"/>
    </source>
</evidence>
<dbReference type="STRING" id="1531966.A0A0A1TAZ5"/>
<gene>
    <name evidence="12" type="ORF">VHEMI07635</name>
</gene>
<dbReference type="PANTHER" id="PTHR43294:SF21">
    <property type="entry name" value="CATION TRANSPORTING ATPASE"/>
    <property type="match status" value="1"/>
</dbReference>
<feature type="transmembrane region" description="Helical" evidence="10">
    <location>
        <begin position="881"/>
        <end position="903"/>
    </location>
</feature>
<dbReference type="Pfam" id="PF00690">
    <property type="entry name" value="Cation_ATPase_N"/>
    <property type="match status" value="1"/>
</dbReference>
<dbReference type="SFLD" id="SFLDS00003">
    <property type="entry name" value="Haloacid_Dehalogenase"/>
    <property type="match status" value="1"/>
</dbReference>
<proteinExistence type="predicted"/>
<dbReference type="GO" id="GO:0036376">
    <property type="term" value="P:sodium ion export across plasma membrane"/>
    <property type="evidence" value="ECO:0007669"/>
    <property type="project" value="TreeGrafter"/>
</dbReference>
<dbReference type="GO" id="GO:0005886">
    <property type="term" value="C:plasma membrane"/>
    <property type="evidence" value="ECO:0007669"/>
    <property type="project" value="UniProtKB-SubCell"/>
</dbReference>
<dbReference type="Gene3D" id="3.40.1110.10">
    <property type="entry name" value="Calcium-transporting ATPase, cytoplasmic domain N"/>
    <property type="match status" value="1"/>
</dbReference>
<dbReference type="SUPFAM" id="SSF81653">
    <property type="entry name" value="Calcium ATPase, transduction domain A"/>
    <property type="match status" value="1"/>
</dbReference>
<dbReference type="PRINTS" id="PR00119">
    <property type="entry name" value="CATATPASE"/>
</dbReference>
<dbReference type="SUPFAM" id="SSF56784">
    <property type="entry name" value="HAD-like"/>
    <property type="match status" value="1"/>
</dbReference>
<name>A0A0A1TAZ5_9HYPO</name>
<evidence type="ECO:0000256" key="10">
    <source>
        <dbReference type="SAM" id="Phobius"/>
    </source>
</evidence>
<feature type="transmembrane region" description="Helical" evidence="10">
    <location>
        <begin position="338"/>
        <end position="363"/>
    </location>
</feature>
<keyword evidence="4" id="KW-0547">Nucleotide-binding</keyword>
<dbReference type="InterPro" id="IPR050510">
    <property type="entry name" value="Cation_transp_ATPase_P-type"/>
</dbReference>
<dbReference type="SUPFAM" id="SSF81665">
    <property type="entry name" value="Calcium ATPase, transmembrane domain M"/>
    <property type="match status" value="1"/>
</dbReference>
<dbReference type="HOGENOM" id="CLU_002360_4_1_1"/>
<accession>A0A0A1TAZ5</accession>
<dbReference type="InterPro" id="IPR006068">
    <property type="entry name" value="ATPase_P-typ_cation-transptr_C"/>
</dbReference>
<dbReference type="GO" id="GO:0006883">
    <property type="term" value="P:intracellular sodium ion homeostasis"/>
    <property type="evidence" value="ECO:0007669"/>
    <property type="project" value="TreeGrafter"/>
</dbReference>
<keyword evidence="3 10" id="KW-0812">Transmembrane</keyword>
<dbReference type="GO" id="GO:1902600">
    <property type="term" value="P:proton transmembrane transport"/>
    <property type="evidence" value="ECO:0007669"/>
    <property type="project" value="TreeGrafter"/>
</dbReference>
<evidence type="ECO:0000313" key="13">
    <source>
        <dbReference type="Proteomes" id="UP000039046"/>
    </source>
</evidence>
<dbReference type="GO" id="GO:0005391">
    <property type="term" value="F:P-type sodium:potassium-exchanging transporter activity"/>
    <property type="evidence" value="ECO:0007669"/>
    <property type="project" value="TreeGrafter"/>
</dbReference>
<dbReference type="GO" id="GO:0005524">
    <property type="term" value="F:ATP binding"/>
    <property type="evidence" value="ECO:0007669"/>
    <property type="project" value="UniProtKB-KW"/>
</dbReference>
<dbReference type="Gene3D" id="3.40.50.1000">
    <property type="entry name" value="HAD superfamily/HAD-like"/>
    <property type="match status" value="1"/>
</dbReference>
<dbReference type="InterPro" id="IPR004014">
    <property type="entry name" value="ATPase_P-typ_cation-transptr_N"/>
</dbReference>
<evidence type="ECO:0000256" key="9">
    <source>
        <dbReference type="SAM" id="MobiDB-lite"/>
    </source>
</evidence>
<dbReference type="InterPro" id="IPR008250">
    <property type="entry name" value="ATPase_P-typ_transduc_dom_A_sf"/>
</dbReference>
<reference evidence="12 13" key="1">
    <citation type="journal article" date="2015" name="Genome Announc.">
        <title>Draft Genome Sequence and Gene Annotation of the Entomopathogenic Fungus Verticillium hemipterigenum.</title>
        <authorList>
            <person name="Horn F."/>
            <person name="Habel A."/>
            <person name="Scharf D.H."/>
            <person name="Dworschak J."/>
            <person name="Brakhage A.A."/>
            <person name="Guthke R."/>
            <person name="Hertweck C."/>
            <person name="Linde J."/>
        </authorList>
    </citation>
    <scope>NUCLEOTIDE SEQUENCE [LARGE SCALE GENOMIC DNA]</scope>
</reference>
<feature type="transmembrane region" description="Helical" evidence="10">
    <location>
        <begin position="924"/>
        <end position="952"/>
    </location>
</feature>
<feature type="transmembrane region" description="Helical" evidence="10">
    <location>
        <begin position="143"/>
        <end position="164"/>
    </location>
</feature>
<keyword evidence="5" id="KW-0067">ATP-binding</keyword>
<feature type="transmembrane region" description="Helical" evidence="10">
    <location>
        <begin position="987"/>
        <end position="1004"/>
    </location>
</feature>
<dbReference type="PRINTS" id="PR00121">
    <property type="entry name" value="NAKATPASE"/>
</dbReference>
<dbReference type="SFLD" id="SFLDG00002">
    <property type="entry name" value="C1.7:_P-type_atpase_like"/>
    <property type="match status" value="1"/>
</dbReference>
<dbReference type="InterPro" id="IPR018303">
    <property type="entry name" value="ATPase_P-typ_P_site"/>
</dbReference>
<dbReference type="Gene3D" id="2.70.150.10">
    <property type="entry name" value="Calcium-transporting ATPase, cytoplasmic transduction domain A"/>
    <property type="match status" value="1"/>
</dbReference>
<feature type="domain" description="Cation-transporting P-type ATPase N-terminal" evidence="11">
    <location>
        <begin position="94"/>
        <end position="167"/>
    </location>
</feature>
<dbReference type="InterPro" id="IPR023299">
    <property type="entry name" value="ATPase_P-typ_cyto_dom_N"/>
</dbReference>
<dbReference type="InterPro" id="IPR001757">
    <property type="entry name" value="P_typ_ATPase"/>
</dbReference>
<keyword evidence="7 10" id="KW-1133">Transmembrane helix</keyword>
<comment type="subcellular location">
    <subcellularLocation>
        <location evidence="1">Cell membrane</location>
        <topology evidence="1">Multi-pass membrane protein</topology>
    </subcellularLocation>
</comment>
<feature type="region of interest" description="Disordered" evidence="9">
    <location>
        <begin position="1"/>
        <end position="50"/>
    </location>
</feature>
<dbReference type="PROSITE" id="PS00154">
    <property type="entry name" value="ATPASE_E1_E2"/>
    <property type="match status" value="1"/>
</dbReference>
<evidence type="ECO:0000259" key="11">
    <source>
        <dbReference type="SMART" id="SM00831"/>
    </source>
</evidence>
<dbReference type="InterPro" id="IPR023298">
    <property type="entry name" value="ATPase_P-typ_TM_dom_sf"/>
</dbReference>
<dbReference type="EMBL" id="CDHN01000004">
    <property type="protein sequence ID" value="CEJ91954.1"/>
    <property type="molecule type" value="Genomic_DNA"/>
</dbReference>
<sequence length="1095" mass="121158">MAPEKDPERIRWGDEEEARGRALALSRDRSRSRANSTESMAIRRASSRGPVDPAVTLPIQYRTVSFHIEESKGKERAEAIKAANTTAKDLGELEWHTLSAIDVASRLTTSSTQGLSDEQVKRRQVEYGRNAPSPPKTNRFWTIFGYFFKGFGGILLVGSILVFISWEPLGFPNPQLANLALAIVLLAVFFIQAGFNMFQDWSTSRVMSSIKDMLPEQSQVIREGKMVHVPAEQLVPGDVVSIKAGNKLPADLRFIQISSDAKFDRSVLTGESRPVPATVQHTDENYLETHNIGLQGTHCIIGTGIGIVVATGDKTVFGRIATLTNEPKTKMTTLEREVLYFVLFICGIMITMITVVLVVWGAWLRRDHPDFISVSALIVSCVSVAVAFIPEGLPIAITAGLTITANMMKKNQILCKSLKTVETLGSVSMICSDKTGTLTQGKMSLTDCTIGSHSFTVASLDDKEEKKVPTLPQVAAMAALCNAAELDAAQADVPLAQRNIFGDATDTAILRFSESLVGGNVGYYRGCWQKVFDLAFNSKNKFMIRCFTISRRDALQNTLPASEASTFEDRDMLLTIKGAPDIISGRCSNYLTSNGDIMPMDAAALANFERIKANYSSQGKRCILLARKVIRSTEIVFAPETTEFENAMLEFSKTGLTLVGLVAIVDPLRPEIPQVVSTLRNAGIRIAMVTGDFGLTALAISRDAGIVTCTHVDSVSHLERYPDSASIQNDSDSDKQGARLSRGAIVISGSELTGLSDHQWEVLTQYEEIVFARTTPEQKLRIVREFQKNNVVAMTGDGVNDAPSLKAADVGIALGSGSDIAMEAADMVLLDTFSSVVVAVQYGRVVFDNLKKVIAYLLPAGSFSEFWPVITNVVFGLPQILSSFLMIVICCFTDCCAATVLSYEKPEADVLLRRPRNVKKDRLVNWQLIFQAYGIIGMTETLASFAMSYWYLERNGIAFKDLWFSFGKIPDYVTEDYYNQKLTEASSIYFVNLVVMQWFNLMATRCRRLSIFQHPPILNKATQNLYLFPAMIFALLMIFLWLYPPAIQQVIITAAVPVEYFFLPFAFGMYIILIDEARRFWVRKNPHGWIAKAAW</sequence>
<dbReference type="Pfam" id="PF00122">
    <property type="entry name" value="E1-E2_ATPase"/>
    <property type="match status" value="1"/>
</dbReference>
<dbReference type="SUPFAM" id="SSF81660">
    <property type="entry name" value="Metal cation-transporting ATPase, ATP-binding domain N"/>
    <property type="match status" value="1"/>
</dbReference>
<evidence type="ECO:0000256" key="1">
    <source>
        <dbReference type="ARBA" id="ARBA00004651"/>
    </source>
</evidence>
<dbReference type="GO" id="GO:0030007">
    <property type="term" value="P:intracellular potassium ion homeostasis"/>
    <property type="evidence" value="ECO:0007669"/>
    <property type="project" value="TreeGrafter"/>
</dbReference>
<dbReference type="NCBIfam" id="TIGR01494">
    <property type="entry name" value="ATPase_P-type"/>
    <property type="match status" value="2"/>
</dbReference>
<dbReference type="Proteomes" id="UP000039046">
    <property type="component" value="Unassembled WGS sequence"/>
</dbReference>
<evidence type="ECO:0000256" key="5">
    <source>
        <dbReference type="ARBA" id="ARBA00022840"/>
    </source>
</evidence>
<dbReference type="AlphaFoldDB" id="A0A0A1TAZ5"/>
<dbReference type="InterPro" id="IPR044492">
    <property type="entry name" value="P_typ_ATPase_HD_dom"/>
</dbReference>
<dbReference type="OrthoDB" id="158672at2759"/>
<dbReference type="InterPro" id="IPR023214">
    <property type="entry name" value="HAD_sf"/>
</dbReference>
<dbReference type="SMART" id="SM00831">
    <property type="entry name" value="Cation_ATPase_N"/>
    <property type="match status" value="1"/>
</dbReference>
<dbReference type="FunFam" id="3.40.50.1000:FF:000001">
    <property type="entry name" value="Phospholipid-transporting ATPase IC"/>
    <property type="match status" value="1"/>
</dbReference>
<dbReference type="Pfam" id="PF00702">
    <property type="entry name" value="Hydrolase"/>
    <property type="match status" value="1"/>
</dbReference>
<keyword evidence="13" id="KW-1185">Reference proteome</keyword>
<evidence type="ECO:0000256" key="7">
    <source>
        <dbReference type="ARBA" id="ARBA00022989"/>
    </source>
</evidence>
<evidence type="ECO:0000256" key="3">
    <source>
        <dbReference type="ARBA" id="ARBA00022692"/>
    </source>
</evidence>
<dbReference type="InterPro" id="IPR036412">
    <property type="entry name" value="HAD-like_sf"/>
</dbReference>
<dbReference type="InterPro" id="IPR059000">
    <property type="entry name" value="ATPase_P-type_domA"/>
</dbReference>
<evidence type="ECO:0000256" key="4">
    <source>
        <dbReference type="ARBA" id="ARBA00022741"/>
    </source>
</evidence>
<dbReference type="Gene3D" id="1.20.1110.10">
    <property type="entry name" value="Calcium-transporting ATPase, transmembrane domain"/>
    <property type="match status" value="1"/>
</dbReference>
<dbReference type="Pfam" id="PF00689">
    <property type="entry name" value="Cation_ATPase_C"/>
    <property type="match status" value="1"/>
</dbReference>
<keyword evidence="8 10" id="KW-0472">Membrane</keyword>
<feature type="transmembrane region" description="Helical" evidence="10">
    <location>
        <begin position="375"/>
        <end position="403"/>
    </location>
</feature>
<feature type="transmembrane region" description="Helical" evidence="10">
    <location>
        <begin position="1050"/>
        <end position="1074"/>
    </location>
</feature>
<keyword evidence="6" id="KW-1278">Translocase</keyword>
<feature type="transmembrane region" description="Helical" evidence="10">
    <location>
        <begin position="176"/>
        <end position="198"/>
    </location>
</feature>